<evidence type="ECO:0000256" key="3">
    <source>
        <dbReference type="ARBA" id="ARBA00022525"/>
    </source>
</evidence>
<accession>A0A8J4TKY5</accession>
<evidence type="ECO:0000256" key="1">
    <source>
        <dbReference type="ARBA" id="ARBA00004613"/>
    </source>
</evidence>
<keyword evidence="4" id="KW-1015">Disulfide bond</keyword>
<dbReference type="OrthoDB" id="6076852at2759"/>
<dbReference type="AlphaFoldDB" id="A0A8J4TKY5"/>
<dbReference type="Proteomes" id="UP000727407">
    <property type="component" value="Unassembled WGS sequence"/>
</dbReference>
<name>A0A8J4TKY5_CLAMG</name>
<keyword evidence="3" id="KW-0964">Secreted</keyword>
<organism evidence="6 7">
    <name type="scientific">Clarias magur</name>
    <name type="common">Asian catfish</name>
    <name type="synonym">Macropteronotus magur</name>
    <dbReference type="NCBI Taxonomy" id="1594786"/>
    <lineage>
        <taxon>Eukaryota</taxon>
        <taxon>Metazoa</taxon>
        <taxon>Chordata</taxon>
        <taxon>Craniata</taxon>
        <taxon>Vertebrata</taxon>
        <taxon>Euteleostomi</taxon>
        <taxon>Actinopterygii</taxon>
        <taxon>Neopterygii</taxon>
        <taxon>Teleostei</taxon>
        <taxon>Ostariophysi</taxon>
        <taxon>Siluriformes</taxon>
        <taxon>Clariidae</taxon>
        <taxon>Clarias</taxon>
    </lineage>
</organism>
<feature type="non-terminal residue" evidence="6">
    <location>
        <position position="1"/>
    </location>
</feature>
<keyword evidence="7" id="KW-1185">Reference proteome</keyword>
<dbReference type="Gene3D" id="2.10.70.10">
    <property type="entry name" value="Complement Module, domain 1"/>
    <property type="match status" value="1"/>
</dbReference>
<feature type="chain" id="PRO_5035240855" evidence="5">
    <location>
        <begin position="23"/>
        <end position="71"/>
    </location>
</feature>
<evidence type="ECO:0000256" key="2">
    <source>
        <dbReference type="ARBA" id="ARBA00010352"/>
    </source>
</evidence>
<evidence type="ECO:0000313" key="6">
    <source>
        <dbReference type="EMBL" id="KAF5899936.1"/>
    </source>
</evidence>
<proteinExistence type="inferred from homology"/>
<reference evidence="6" key="1">
    <citation type="submission" date="2020-07" db="EMBL/GenBank/DDBJ databases">
        <title>Clarias magur genome sequencing, assembly and annotation.</title>
        <authorList>
            <person name="Kushwaha B."/>
            <person name="Kumar R."/>
            <person name="Das P."/>
            <person name="Joshi C.G."/>
            <person name="Kumar D."/>
            <person name="Nagpure N.S."/>
            <person name="Pandey M."/>
            <person name="Agarwal S."/>
            <person name="Srivastava S."/>
            <person name="Singh M."/>
            <person name="Sahoo L."/>
            <person name="Jayasankar P."/>
            <person name="Meher P.K."/>
            <person name="Koringa P.G."/>
            <person name="Iquebal M.A."/>
            <person name="Das S.P."/>
            <person name="Bit A."/>
            <person name="Patnaik S."/>
            <person name="Patel N."/>
            <person name="Shah T.M."/>
            <person name="Hinsu A."/>
            <person name="Jena J.K."/>
        </authorList>
    </citation>
    <scope>NUCLEOTIDE SEQUENCE</scope>
    <source>
        <strain evidence="6">CIFAMagur01</strain>
        <tissue evidence="6">Testis</tissue>
    </source>
</reference>
<evidence type="ECO:0000313" key="7">
    <source>
        <dbReference type="Proteomes" id="UP000727407"/>
    </source>
</evidence>
<comment type="caution">
    <text evidence="6">The sequence shown here is derived from an EMBL/GenBank/DDBJ whole genome shotgun (WGS) entry which is preliminary data.</text>
</comment>
<dbReference type="InterPro" id="IPR008735">
    <property type="entry name" value="PSP94"/>
</dbReference>
<dbReference type="Pfam" id="PF05825">
    <property type="entry name" value="PSP94"/>
    <property type="match status" value="1"/>
</dbReference>
<protein>
    <submittedName>
        <fullName evidence="6">Beta-microseminoprotein-like isoform X1</fullName>
    </submittedName>
</protein>
<feature type="signal peptide" evidence="5">
    <location>
        <begin position="1"/>
        <end position="22"/>
    </location>
</feature>
<dbReference type="GO" id="GO:0005576">
    <property type="term" value="C:extracellular region"/>
    <property type="evidence" value="ECO:0007669"/>
    <property type="project" value="UniProtKB-SubCell"/>
</dbReference>
<dbReference type="EMBL" id="QNUK01000150">
    <property type="protein sequence ID" value="KAF5899936.1"/>
    <property type="molecule type" value="Genomic_DNA"/>
</dbReference>
<comment type="similarity">
    <text evidence="2">Belongs to the beta-microseminoprotein family.</text>
</comment>
<evidence type="ECO:0000256" key="4">
    <source>
        <dbReference type="ARBA" id="ARBA00023157"/>
    </source>
</evidence>
<evidence type="ECO:0000256" key="5">
    <source>
        <dbReference type="SAM" id="SignalP"/>
    </source>
</evidence>
<feature type="non-terminal residue" evidence="6">
    <location>
        <position position="71"/>
    </location>
</feature>
<keyword evidence="5" id="KW-0732">Signal</keyword>
<gene>
    <name evidence="6" type="ORF">DAT39_010325</name>
</gene>
<comment type="subcellular location">
    <subcellularLocation>
        <location evidence="1">Secreted</location>
    </subcellularLocation>
</comment>
<sequence length="71" mass="8175">SVLKSSVLVGFLLFALFHMSHAACWRKIKNPGMTHCKDDVDKEWHPVGSTWNNKRCERCTCTDFSLNCCDR</sequence>